<dbReference type="AlphaFoldDB" id="A0A451CYA8"/>
<sequence>MDVEVYVPDIGVKSVEVIEILVKIGDEVKKEDGLISVESNKSVLEIPSPFSGIIKKISVNVGDKLSVNNLIMILENTDSNQYLTTNTINDSNLYDREQLNTPHLLDQKNIINNVINDIYASPKVRRIARLLNINLLNLTGSGSKGRITCKDIEKYNMKQMSNTLCEHNTGYTDSNHKNIDHIDDNQSYQSLTKIQRISGNRLLNNWKNIPHVTQFNEADITDLEDFRKLYNSRYLHDKSYKKISILSFLVKSVIRALLEYPRFNSVLHSSNNSIILKKNINIGIAVDTKDGLLVPVLKNLKNKNISEISYKIFDIVQKAKNNKLDIHDMKDGSFTISSLGGIGGTGFTPIINAPEACILGISKATIKPIWNQKKFYPRLILPFSLSYDHRIIDGADGVRFTNFLVQLLSDIRTLLM</sequence>
<dbReference type="GO" id="GO:0031405">
    <property type="term" value="F:lipoic acid binding"/>
    <property type="evidence" value="ECO:0007669"/>
    <property type="project" value="TreeGrafter"/>
</dbReference>
<evidence type="ECO:0000256" key="2">
    <source>
        <dbReference type="ARBA" id="ARBA00007317"/>
    </source>
</evidence>
<dbReference type="PROSITE" id="PS00189">
    <property type="entry name" value="LIPOYL"/>
    <property type="match status" value="1"/>
</dbReference>
<proteinExistence type="inferred from homology"/>
<organism evidence="12 13">
    <name type="scientific">Buchnera aphidicola</name>
    <name type="common">Cinara cuneomaculata</name>
    <dbReference type="NCBI Taxonomy" id="1660040"/>
    <lineage>
        <taxon>Bacteria</taxon>
        <taxon>Pseudomonadati</taxon>
        <taxon>Pseudomonadota</taxon>
        <taxon>Gammaproteobacteria</taxon>
        <taxon>Enterobacterales</taxon>
        <taxon>Erwiniaceae</taxon>
        <taxon>Buchnera</taxon>
    </lineage>
</organism>
<evidence type="ECO:0000313" key="13">
    <source>
        <dbReference type="Proteomes" id="UP000294404"/>
    </source>
</evidence>
<dbReference type="Gene3D" id="4.10.320.10">
    <property type="entry name" value="E3-binding domain"/>
    <property type="match status" value="1"/>
</dbReference>
<comment type="cofactor">
    <cofactor evidence="1 9">
        <name>(R)-lipoate</name>
        <dbReference type="ChEBI" id="CHEBI:83088"/>
    </cofactor>
</comment>
<dbReference type="Pfam" id="PF00364">
    <property type="entry name" value="Biotin_lipoyl"/>
    <property type="match status" value="1"/>
</dbReference>
<protein>
    <recommendedName>
        <fullName evidence="9">Dihydrolipoamide acetyltransferase component of pyruvate dehydrogenase complex</fullName>
        <ecNumber evidence="9">2.3.1.-</ecNumber>
    </recommendedName>
</protein>
<dbReference type="InterPro" id="IPR050743">
    <property type="entry name" value="2-oxoacid_DH_E2_comp"/>
</dbReference>
<dbReference type="SUPFAM" id="SSF51230">
    <property type="entry name" value="Single hybrid motif"/>
    <property type="match status" value="1"/>
</dbReference>
<keyword evidence="5 9" id="KW-0450">Lipoyl</keyword>
<dbReference type="InterPro" id="IPR006162">
    <property type="entry name" value="Ppantetheine_attach_site"/>
</dbReference>
<dbReference type="SUPFAM" id="SSF47005">
    <property type="entry name" value="Peripheral subunit-binding domain of 2-oxo acid dehydrogenase complex"/>
    <property type="match status" value="1"/>
</dbReference>
<dbReference type="Gene3D" id="3.30.559.10">
    <property type="entry name" value="Chloramphenicol acetyltransferase-like domain"/>
    <property type="match status" value="1"/>
</dbReference>
<dbReference type="InterPro" id="IPR000089">
    <property type="entry name" value="Biotin_lipoyl"/>
</dbReference>
<dbReference type="GO" id="GO:0006086">
    <property type="term" value="P:pyruvate decarboxylation to acetyl-CoA"/>
    <property type="evidence" value="ECO:0007669"/>
    <property type="project" value="TreeGrafter"/>
</dbReference>
<evidence type="ECO:0000256" key="9">
    <source>
        <dbReference type="RuleBase" id="RU003423"/>
    </source>
</evidence>
<dbReference type="InterPro" id="IPR023213">
    <property type="entry name" value="CAT-like_dom_sf"/>
</dbReference>
<dbReference type="InterPro" id="IPR036625">
    <property type="entry name" value="E3-bd_dom_sf"/>
</dbReference>
<keyword evidence="12" id="KW-0670">Pyruvate</keyword>
<dbReference type="EMBL" id="LR217695">
    <property type="protein sequence ID" value="VFP78122.1"/>
    <property type="molecule type" value="Genomic_DNA"/>
</dbReference>
<comment type="function">
    <text evidence="7">The pyruvate dehydrogenase complex catalyzes the overall conversion of pyruvate to acetyl-CoA and CO(2). It contains multiple copies of three enzymatic components: pyruvate dehydrogenase (E1), dihydrolipoamide acetyltransferase (E2) and lipoamide dehydrogenase (E3).</text>
</comment>
<evidence type="ECO:0000259" key="10">
    <source>
        <dbReference type="PROSITE" id="PS50968"/>
    </source>
</evidence>
<dbReference type="InterPro" id="IPR001078">
    <property type="entry name" value="2-oxoacid_DH_actylTfrase"/>
</dbReference>
<feature type="domain" description="Lipoyl-binding" evidence="10">
    <location>
        <begin position="2"/>
        <end position="75"/>
    </location>
</feature>
<dbReference type="GO" id="GO:0004742">
    <property type="term" value="F:dihydrolipoyllysine-residue acetyltransferase activity"/>
    <property type="evidence" value="ECO:0007669"/>
    <property type="project" value="UniProtKB-EC"/>
</dbReference>
<evidence type="ECO:0000259" key="11">
    <source>
        <dbReference type="PROSITE" id="PS51826"/>
    </source>
</evidence>
<evidence type="ECO:0000256" key="3">
    <source>
        <dbReference type="ARBA" id="ARBA00011484"/>
    </source>
</evidence>
<evidence type="ECO:0000256" key="8">
    <source>
        <dbReference type="ARBA" id="ARBA00048370"/>
    </source>
</evidence>
<dbReference type="PROSITE" id="PS51826">
    <property type="entry name" value="PSBD"/>
    <property type="match status" value="1"/>
</dbReference>
<dbReference type="PANTHER" id="PTHR43178">
    <property type="entry name" value="DIHYDROLIPOAMIDE ACETYLTRANSFERASE COMPONENT OF PYRUVATE DEHYDROGENASE COMPLEX"/>
    <property type="match status" value="1"/>
</dbReference>
<comment type="subunit">
    <text evidence="3">Forms a 24-polypeptide structural core with octahedral symmetry.</text>
</comment>
<evidence type="ECO:0000256" key="4">
    <source>
        <dbReference type="ARBA" id="ARBA00022679"/>
    </source>
</evidence>
<gene>
    <name evidence="12" type="primary">aceF</name>
    <name evidence="12" type="ORF">BUCICUMA2628_138</name>
</gene>
<dbReference type="CDD" id="cd06849">
    <property type="entry name" value="lipoyl_domain"/>
    <property type="match status" value="1"/>
</dbReference>
<dbReference type="PANTHER" id="PTHR43178:SF2">
    <property type="entry name" value="DIHYDROLIPOYLLYSINE-RESIDUE ACETYLTRANSFERASE COMPONENT OF PYRUVATE DEHYDROGENASE COMPLEX"/>
    <property type="match status" value="1"/>
</dbReference>
<comment type="similarity">
    <text evidence="2 9">Belongs to the 2-oxoacid dehydrogenase family.</text>
</comment>
<keyword evidence="4 9" id="KW-0808">Transferase</keyword>
<dbReference type="FunFam" id="3.30.559.10:FF:000004">
    <property type="entry name" value="Acetyltransferase component of pyruvate dehydrogenase complex"/>
    <property type="match status" value="1"/>
</dbReference>
<reference evidence="12 13" key="1">
    <citation type="submission" date="2019-02" db="EMBL/GenBank/DDBJ databases">
        <authorList>
            <person name="Manzano-Marin A."/>
            <person name="Manzano-Marin A."/>
        </authorList>
    </citation>
    <scope>NUCLEOTIDE SEQUENCE [LARGE SCALE GENOMIC DNA]</scope>
    <source>
        <strain evidence="12 13">BuCicuneomaculata</strain>
    </source>
</reference>
<dbReference type="GO" id="GO:0005737">
    <property type="term" value="C:cytoplasm"/>
    <property type="evidence" value="ECO:0007669"/>
    <property type="project" value="TreeGrafter"/>
</dbReference>
<dbReference type="SUPFAM" id="SSF52777">
    <property type="entry name" value="CoA-dependent acyltransferases"/>
    <property type="match status" value="1"/>
</dbReference>
<feature type="domain" description="Peripheral subunit-binding (PSBD)" evidence="11">
    <location>
        <begin position="119"/>
        <end position="156"/>
    </location>
</feature>
<dbReference type="InterPro" id="IPR003016">
    <property type="entry name" value="2-oxoA_DH_lipoyl-BS"/>
</dbReference>
<dbReference type="PROSITE" id="PS00012">
    <property type="entry name" value="PHOSPHOPANTETHEINE"/>
    <property type="match status" value="1"/>
</dbReference>
<evidence type="ECO:0000256" key="6">
    <source>
        <dbReference type="ARBA" id="ARBA00023315"/>
    </source>
</evidence>
<dbReference type="RefSeq" id="WP_154027299.1">
    <property type="nucleotide sequence ID" value="NZ_LR217695.1"/>
</dbReference>
<comment type="catalytic activity">
    <reaction evidence="8">
        <text>N(6)-[(R)-dihydrolipoyl]-L-lysyl-[protein] + acetyl-CoA = N(6)-[(R)-S(8)-acetyldihydrolipoyl]-L-lysyl-[protein] + CoA</text>
        <dbReference type="Rhea" id="RHEA:17017"/>
        <dbReference type="Rhea" id="RHEA-COMP:10475"/>
        <dbReference type="Rhea" id="RHEA-COMP:10478"/>
        <dbReference type="ChEBI" id="CHEBI:57287"/>
        <dbReference type="ChEBI" id="CHEBI:57288"/>
        <dbReference type="ChEBI" id="CHEBI:83100"/>
        <dbReference type="ChEBI" id="CHEBI:83111"/>
        <dbReference type="EC" id="2.3.1.12"/>
    </reaction>
</comment>
<dbReference type="Gene3D" id="2.40.50.100">
    <property type="match status" value="1"/>
</dbReference>
<dbReference type="EC" id="2.3.1.-" evidence="9"/>
<accession>A0A451CYA8</accession>
<evidence type="ECO:0000256" key="1">
    <source>
        <dbReference type="ARBA" id="ARBA00001938"/>
    </source>
</evidence>
<evidence type="ECO:0000313" key="12">
    <source>
        <dbReference type="EMBL" id="VFP78122.1"/>
    </source>
</evidence>
<dbReference type="Pfam" id="PF00198">
    <property type="entry name" value="2-oxoacid_dh"/>
    <property type="match status" value="1"/>
</dbReference>
<dbReference type="InterPro" id="IPR004167">
    <property type="entry name" value="PSBD"/>
</dbReference>
<evidence type="ECO:0000256" key="7">
    <source>
        <dbReference type="ARBA" id="ARBA00025211"/>
    </source>
</evidence>
<evidence type="ECO:0000256" key="5">
    <source>
        <dbReference type="ARBA" id="ARBA00022823"/>
    </source>
</evidence>
<dbReference type="Proteomes" id="UP000294404">
    <property type="component" value="Chromosome"/>
</dbReference>
<dbReference type="InterPro" id="IPR011053">
    <property type="entry name" value="Single_hybrid_motif"/>
</dbReference>
<dbReference type="OrthoDB" id="9805770at2"/>
<keyword evidence="6 9" id="KW-0012">Acyltransferase</keyword>
<dbReference type="Pfam" id="PF02817">
    <property type="entry name" value="E3_binding"/>
    <property type="match status" value="1"/>
</dbReference>
<name>A0A451CYA8_9GAMM</name>
<dbReference type="PROSITE" id="PS50968">
    <property type="entry name" value="BIOTINYL_LIPOYL"/>
    <property type="match status" value="1"/>
</dbReference>